<keyword evidence="2" id="KW-1185">Reference proteome</keyword>
<organism evidence="1 2">
    <name type="scientific">Malus domestica</name>
    <name type="common">Apple</name>
    <name type="synonym">Pyrus malus</name>
    <dbReference type="NCBI Taxonomy" id="3750"/>
    <lineage>
        <taxon>Eukaryota</taxon>
        <taxon>Viridiplantae</taxon>
        <taxon>Streptophyta</taxon>
        <taxon>Embryophyta</taxon>
        <taxon>Tracheophyta</taxon>
        <taxon>Spermatophyta</taxon>
        <taxon>Magnoliopsida</taxon>
        <taxon>eudicotyledons</taxon>
        <taxon>Gunneridae</taxon>
        <taxon>Pentapetalae</taxon>
        <taxon>rosids</taxon>
        <taxon>fabids</taxon>
        <taxon>Rosales</taxon>
        <taxon>Rosaceae</taxon>
        <taxon>Amygdaloideae</taxon>
        <taxon>Maleae</taxon>
        <taxon>Malus</taxon>
    </lineage>
</organism>
<accession>A0A498KF82</accession>
<dbReference type="STRING" id="3750.A0A498KF82"/>
<dbReference type="Gene3D" id="3.40.1110.10">
    <property type="entry name" value="Calcium-transporting ATPase, cytoplasmic domain N"/>
    <property type="match status" value="1"/>
</dbReference>
<sequence>MSDISDRNILSLSCLSIPLHYILLYEINISKVPQQTRGSPCSNAVLFSNCSMKEFCAVSIATEANSEHPIAKSVVEHVKRLLKTFDQLNM</sequence>
<dbReference type="InterPro" id="IPR023299">
    <property type="entry name" value="ATPase_P-typ_cyto_dom_N"/>
</dbReference>
<dbReference type="Proteomes" id="UP000290289">
    <property type="component" value="Chromosome 2"/>
</dbReference>
<name>A0A498KF82_MALDO</name>
<gene>
    <name evidence="1" type="ORF">DVH24_026136</name>
</gene>
<dbReference type="EMBL" id="RDQH01000328">
    <property type="protein sequence ID" value="RXI07000.1"/>
    <property type="molecule type" value="Genomic_DNA"/>
</dbReference>
<dbReference type="SUPFAM" id="SSF81660">
    <property type="entry name" value="Metal cation-transporting ATPase, ATP-binding domain N"/>
    <property type="match status" value="1"/>
</dbReference>
<dbReference type="AlphaFoldDB" id="A0A498KF82"/>
<evidence type="ECO:0000313" key="2">
    <source>
        <dbReference type="Proteomes" id="UP000290289"/>
    </source>
</evidence>
<evidence type="ECO:0000313" key="1">
    <source>
        <dbReference type="EMBL" id="RXI07000.1"/>
    </source>
</evidence>
<comment type="caution">
    <text evidence="1">The sequence shown here is derived from an EMBL/GenBank/DDBJ whole genome shotgun (WGS) entry which is preliminary data.</text>
</comment>
<protein>
    <submittedName>
        <fullName evidence="1">Uncharacterized protein</fullName>
    </submittedName>
</protein>
<reference evidence="1 2" key="1">
    <citation type="submission" date="2018-10" db="EMBL/GenBank/DDBJ databases">
        <title>A high-quality apple genome assembly.</title>
        <authorList>
            <person name="Hu J."/>
        </authorList>
    </citation>
    <scope>NUCLEOTIDE SEQUENCE [LARGE SCALE GENOMIC DNA]</scope>
    <source>
        <strain evidence="2">cv. HFTH1</strain>
        <tissue evidence="1">Young leaf</tissue>
    </source>
</reference>
<proteinExistence type="predicted"/>
<dbReference type="GO" id="GO:0000166">
    <property type="term" value="F:nucleotide binding"/>
    <property type="evidence" value="ECO:0007669"/>
    <property type="project" value="InterPro"/>
</dbReference>